<dbReference type="InterPro" id="IPR058240">
    <property type="entry name" value="rSAM_sf"/>
</dbReference>
<dbReference type="UniPathway" id="UPA00782"/>
<dbReference type="InterPro" id="IPR013785">
    <property type="entry name" value="Aldolase_TIM"/>
</dbReference>
<protein>
    <submittedName>
        <fullName evidence="8">Radical SAM/SPASM domain-containing protein</fullName>
    </submittedName>
</protein>
<comment type="cofactor">
    <cofactor evidence="1">
        <name>[4Fe-4S] cluster</name>
        <dbReference type="ChEBI" id="CHEBI:49883"/>
    </cofactor>
</comment>
<dbReference type="SUPFAM" id="SSF102114">
    <property type="entry name" value="Radical SAM enzymes"/>
    <property type="match status" value="1"/>
</dbReference>
<evidence type="ECO:0000313" key="9">
    <source>
        <dbReference type="Proteomes" id="UP000194143"/>
    </source>
</evidence>
<keyword evidence="2" id="KW-0949">S-adenosyl-L-methionine</keyword>
<dbReference type="InterPro" id="IPR007197">
    <property type="entry name" value="rSAM"/>
</dbReference>
<dbReference type="PANTHER" id="PTHR43273">
    <property type="entry name" value="ANAEROBIC SULFATASE-MATURATING ENZYME HOMOLOG ASLB-RELATED"/>
    <property type="match status" value="1"/>
</dbReference>
<keyword evidence="3" id="KW-0479">Metal-binding</keyword>
<evidence type="ECO:0000256" key="6">
    <source>
        <dbReference type="ARBA" id="ARBA00023601"/>
    </source>
</evidence>
<organism evidence="8 9">
    <name type="scientific">Bacillus thuringiensis</name>
    <dbReference type="NCBI Taxonomy" id="1428"/>
    <lineage>
        <taxon>Bacteria</taxon>
        <taxon>Bacillati</taxon>
        <taxon>Bacillota</taxon>
        <taxon>Bacilli</taxon>
        <taxon>Bacillales</taxon>
        <taxon>Bacillaceae</taxon>
        <taxon>Bacillus</taxon>
        <taxon>Bacillus cereus group</taxon>
    </lineage>
</organism>
<dbReference type="GO" id="GO:0016491">
    <property type="term" value="F:oxidoreductase activity"/>
    <property type="evidence" value="ECO:0007669"/>
    <property type="project" value="InterPro"/>
</dbReference>
<name>A0A1W6WX03_BACTU</name>
<dbReference type="Proteomes" id="UP000194143">
    <property type="component" value="Plasmid poh1"/>
</dbReference>
<keyword evidence="9" id="KW-1185">Reference proteome</keyword>
<dbReference type="NCBIfam" id="TIGR04085">
    <property type="entry name" value="rSAM_more_4Fe4S"/>
    <property type="match status" value="1"/>
</dbReference>
<dbReference type="InterPro" id="IPR023867">
    <property type="entry name" value="Sulphatase_maturase_rSAM"/>
</dbReference>
<keyword evidence="8" id="KW-0614">Plasmid</keyword>
<dbReference type="RefSeq" id="WP_000586226.1">
    <property type="nucleotide sequence ID" value="NZ_CP021062.1"/>
</dbReference>
<evidence type="ECO:0000256" key="1">
    <source>
        <dbReference type="ARBA" id="ARBA00001966"/>
    </source>
</evidence>
<dbReference type="Gene3D" id="3.20.20.70">
    <property type="entry name" value="Aldolase class I"/>
    <property type="match status" value="1"/>
</dbReference>
<dbReference type="GO" id="GO:0046872">
    <property type="term" value="F:metal ion binding"/>
    <property type="evidence" value="ECO:0007669"/>
    <property type="project" value="UniProtKB-KW"/>
</dbReference>
<dbReference type="CDD" id="cd01335">
    <property type="entry name" value="Radical_SAM"/>
    <property type="match status" value="1"/>
</dbReference>
<reference evidence="8 9" key="1">
    <citation type="submission" date="2017-04" db="EMBL/GenBank/DDBJ databases">
        <title>Complete Genome Sequence of Bacillus thuringiensis type Strain ATCC 10792.</title>
        <authorList>
            <person name="Oh D.-H."/>
            <person name="Park B.-J."/>
            <person name="Shuai W."/>
            <person name="Chelliah R."/>
        </authorList>
    </citation>
    <scope>NUCLEOTIDE SEQUENCE [LARGE SCALE GENOMIC DNA]</scope>
    <source>
        <strain evidence="8 9">ATCC 10792</strain>
        <plasmid evidence="8 9">poh1</plasmid>
    </source>
</reference>
<comment type="similarity">
    <text evidence="6">Belongs to the radical SAM superfamily. Anaerobic sulfatase-maturating enzyme family.</text>
</comment>
<sequence>MIINKYHLRYPLEEEVLMINTLTGAVDFFSHDLINLIDKLQYTDYKKLTDEEKEATKILIDRGYIFKNAEDRDHRLWQAKNIVDAGNEMQYVICPTYTCNFRCPYCFESHSLHEKITTLTEEQLQAAMQAIDIFHKESGYKIGMINLFGGEPLLPFTKNIVKQICEEAVKRNFKIGCNTNGYHLSSFVEIFQNYRDRMSIMITVDGPKNIHDQRRIMTGGQGTFDQIQKGICDSLNHGIRTIVRVNIDQTNIDYVPLLVDYYKQNKLFEDENFSISFSPVTDHTCKGLGEDLMKGYEIVKKLQRDIPDFEKLENQKSLNFGADMYRFFKPIMQLDSELKNKIEMVVPNIVYCESAEGKRVVFGPDNHIYACPDLVGQPEFKIGDYFPKFSRQDWKWEKWKQFNSFTIPQCKSCASSPICGGGCAAEALIVHGNLNQPNCPQTDKQVFEYLNSIKEEILI</sequence>
<dbReference type="SFLD" id="SFLDG01386">
    <property type="entry name" value="main_SPASM_domain-containing"/>
    <property type="match status" value="1"/>
</dbReference>
<evidence type="ECO:0000313" key="8">
    <source>
        <dbReference type="EMBL" id="ARP61107.1"/>
    </source>
</evidence>
<evidence type="ECO:0000256" key="2">
    <source>
        <dbReference type="ARBA" id="ARBA00022691"/>
    </source>
</evidence>
<evidence type="ECO:0000259" key="7">
    <source>
        <dbReference type="PROSITE" id="PS51918"/>
    </source>
</evidence>
<keyword evidence="5" id="KW-0411">Iron-sulfur</keyword>
<dbReference type="PANTHER" id="PTHR43273:SF3">
    <property type="entry name" value="ANAEROBIC SULFATASE-MATURATING ENZYME HOMOLOG ASLB-RELATED"/>
    <property type="match status" value="1"/>
</dbReference>
<evidence type="ECO:0000256" key="5">
    <source>
        <dbReference type="ARBA" id="ARBA00023014"/>
    </source>
</evidence>
<dbReference type="PROSITE" id="PS51918">
    <property type="entry name" value="RADICAL_SAM"/>
    <property type="match status" value="1"/>
</dbReference>
<evidence type="ECO:0000256" key="4">
    <source>
        <dbReference type="ARBA" id="ARBA00023004"/>
    </source>
</evidence>
<dbReference type="GO" id="GO:0051536">
    <property type="term" value="F:iron-sulfur cluster binding"/>
    <property type="evidence" value="ECO:0007669"/>
    <property type="project" value="UniProtKB-KW"/>
</dbReference>
<feature type="domain" description="Radical SAM core" evidence="7">
    <location>
        <begin position="85"/>
        <end position="310"/>
    </location>
</feature>
<gene>
    <name evidence="8" type="ORF">CAB88_29150</name>
</gene>
<geneLocation type="plasmid" evidence="8 9">
    <name>poh1</name>
</geneLocation>
<keyword evidence="4" id="KW-0408">Iron</keyword>
<dbReference type="SFLD" id="SFLDG01384">
    <property type="entry name" value="thioether_bond_formation_requi"/>
    <property type="match status" value="1"/>
</dbReference>
<accession>A0A1W6WX03</accession>
<dbReference type="SFLD" id="SFLDG01067">
    <property type="entry name" value="SPASM/twitch_domain_containing"/>
    <property type="match status" value="1"/>
</dbReference>
<dbReference type="Pfam" id="PF04055">
    <property type="entry name" value="Radical_SAM"/>
    <property type="match status" value="1"/>
</dbReference>
<dbReference type="InterPro" id="IPR023885">
    <property type="entry name" value="4Fe4S-binding_SPASM_dom"/>
</dbReference>
<evidence type="ECO:0000256" key="3">
    <source>
        <dbReference type="ARBA" id="ARBA00022723"/>
    </source>
</evidence>
<proteinExistence type="inferred from homology"/>
<dbReference type="AlphaFoldDB" id="A0A1W6WX03"/>
<dbReference type="SFLD" id="SFLDS00029">
    <property type="entry name" value="Radical_SAM"/>
    <property type="match status" value="1"/>
</dbReference>
<dbReference type="EMBL" id="CP021062">
    <property type="protein sequence ID" value="ARP61107.1"/>
    <property type="molecule type" value="Genomic_DNA"/>
</dbReference>